<dbReference type="InterPro" id="IPR014044">
    <property type="entry name" value="CAP_dom"/>
</dbReference>
<evidence type="ECO:0000313" key="3">
    <source>
        <dbReference type="EMBL" id="SCY57838.1"/>
    </source>
</evidence>
<dbReference type="EMBL" id="FMUS01000010">
    <property type="protein sequence ID" value="SCY57838.1"/>
    <property type="molecule type" value="Genomic_DNA"/>
</dbReference>
<evidence type="ECO:0000256" key="1">
    <source>
        <dbReference type="SAM" id="MobiDB-lite"/>
    </source>
</evidence>
<evidence type="ECO:0000313" key="4">
    <source>
        <dbReference type="Proteomes" id="UP000198636"/>
    </source>
</evidence>
<dbReference type="Proteomes" id="UP000198636">
    <property type="component" value="Unassembled WGS sequence"/>
</dbReference>
<sequence>MKKTLRRSFTVVVLSAFIIQSTSMAYASWGLERLLSQQSQTAPIAPSQQKNVQPPQKSSLPNTSQSSNNPTTADLIRSMRGLQSVNQGDSINTTPSPLKPKTVSPPTVETNASNSEETMLKMINQERSKNGLEPLQWHSGLADLAKKKSADMIKNNYFAHNSPTYGSFYQMVYNSGIPFSQVGENLAKGRDVQKAHVLLMASQGHRDNILSTSFTHIGLGITTDEYGIVVTQLFIKQ</sequence>
<feature type="compositionally biased region" description="Polar residues" evidence="1">
    <location>
        <begin position="104"/>
        <end position="116"/>
    </location>
</feature>
<feature type="compositionally biased region" description="Polar residues" evidence="1">
    <location>
        <begin position="85"/>
        <end position="96"/>
    </location>
</feature>
<dbReference type="AlphaFoldDB" id="A0A1G5H4G9"/>
<protein>
    <submittedName>
        <fullName evidence="3">Uncharacterized conserved protein YkwD, contains CAP (CSP/antigen 5/PR1) domain</fullName>
    </submittedName>
</protein>
<dbReference type="CDD" id="cd05379">
    <property type="entry name" value="CAP_bacterial"/>
    <property type="match status" value="1"/>
</dbReference>
<dbReference type="PANTHER" id="PTHR31157:SF1">
    <property type="entry name" value="SCP DOMAIN-CONTAINING PROTEIN"/>
    <property type="match status" value="1"/>
</dbReference>
<gene>
    <name evidence="3" type="ORF">SAMN03080606_01881</name>
</gene>
<dbReference type="SUPFAM" id="SSF55797">
    <property type="entry name" value="PR-1-like"/>
    <property type="match status" value="1"/>
</dbReference>
<dbReference type="Gene3D" id="3.40.33.10">
    <property type="entry name" value="CAP"/>
    <property type="match status" value="1"/>
</dbReference>
<proteinExistence type="predicted"/>
<dbReference type="InterPro" id="IPR035940">
    <property type="entry name" value="CAP_sf"/>
</dbReference>
<feature type="region of interest" description="Disordered" evidence="1">
    <location>
        <begin position="40"/>
        <end position="72"/>
    </location>
</feature>
<feature type="domain" description="SCP" evidence="2">
    <location>
        <begin position="120"/>
        <end position="233"/>
    </location>
</feature>
<feature type="region of interest" description="Disordered" evidence="1">
    <location>
        <begin position="85"/>
        <end position="116"/>
    </location>
</feature>
<evidence type="ECO:0000259" key="2">
    <source>
        <dbReference type="Pfam" id="PF00188"/>
    </source>
</evidence>
<dbReference type="RefSeq" id="WP_091542700.1">
    <property type="nucleotide sequence ID" value="NZ_FMUS01000010.1"/>
</dbReference>
<organism evidence="3 4">
    <name type="scientific">Alkaliphilus peptidifermentans DSM 18978</name>
    <dbReference type="NCBI Taxonomy" id="1120976"/>
    <lineage>
        <taxon>Bacteria</taxon>
        <taxon>Bacillati</taxon>
        <taxon>Bacillota</taxon>
        <taxon>Clostridia</taxon>
        <taxon>Peptostreptococcales</taxon>
        <taxon>Natronincolaceae</taxon>
        <taxon>Alkaliphilus</taxon>
    </lineage>
</organism>
<dbReference type="Pfam" id="PF00188">
    <property type="entry name" value="CAP"/>
    <property type="match status" value="1"/>
</dbReference>
<dbReference type="STRING" id="1120976.SAMN03080606_01881"/>
<accession>A0A1G5H4G9</accession>
<keyword evidence="4" id="KW-1185">Reference proteome</keyword>
<reference evidence="3 4" key="1">
    <citation type="submission" date="2016-10" db="EMBL/GenBank/DDBJ databases">
        <authorList>
            <person name="de Groot N.N."/>
        </authorList>
    </citation>
    <scope>NUCLEOTIDE SEQUENCE [LARGE SCALE GENOMIC DNA]</scope>
    <source>
        <strain evidence="3 4">DSM 18978</strain>
    </source>
</reference>
<name>A0A1G5H4G9_9FIRM</name>
<dbReference type="PANTHER" id="PTHR31157">
    <property type="entry name" value="SCP DOMAIN-CONTAINING PROTEIN"/>
    <property type="match status" value="1"/>
</dbReference>
<dbReference type="OrthoDB" id="9783944at2"/>